<accession>A0A371HDM8</accession>
<gene>
    <name evidence="1" type="ORF">CR513_15853</name>
</gene>
<proteinExistence type="predicted"/>
<dbReference type="Proteomes" id="UP000257109">
    <property type="component" value="Unassembled WGS sequence"/>
</dbReference>
<dbReference type="AlphaFoldDB" id="A0A371HDM8"/>
<organism evidence="1 2">
    <name type="scientific">Mucuna pruriens</name>
    <name type="common">Velvet bean</name>
    <name type="synonym">Dolichos pruriens</name>
    <dbReference type="NCBI Taxonomy" id="157652"/>
    <lineage>
        <taxon>Eukaryota</taxon>
        <taxon>Viridiplantae</taxon>
        <taxon>Streptophyta</taxon>
        <taxon>Embryophyta</taxon>
        <taxon>Tracheophyta</taxon>
        <taxon>Spermatophyta</taxon>
        <taxon>Magnoliopsida</taxon>
        <taxon>eudicotyledons</taxon>
        <taxon>Gunneridae</taxon>
        <taxon>Pentapetalae</taxon>
        <taxon>rosids</taxon>
        <taxon>fabids</taxon>
        <taxon>Fabales</taxon>
        <taxon>Fabaceae</taxon>
        <taxon>Papilionoideae</taxon>
        <taxon>50 kb inversion clade</taxon>
        <taxon>NPAAA clade</taxon>
        <taxon>indigoferoid/millettioid clade</taxon>
        <taxon>Phaseoleae</taxon>
        <taxon>Mucuna</taxon>
    </lineage>
</organism>
<dbReference type="EMBL" id="QJKJ01002879">
    <property type="protein sequence ID" value="RDY00896.1"/>
    <property type="molecule type" value="Genomic_DNA"/>
</dbReference>
<name>A0A371HDM8_MUCPR</name>
<comment type="caution">
    <text evidence="1">The sequence shown here is derived from an EMBL/GenBank/DDBJ whole genome shotgun (WGS) entry which is preliminary data.</text>
</comment>
<feature type="non-terminal residue" evidence="1">
    <location>
        <position position="1"/>
    </location>
</feature>
<evidence type="ECO:0000313" key="1">
    <source>
        <dbReference type="EMBL" id="RDY00896.1"/>
    </source>
</evidence>
<reference evidence="1" key="1">
    <citation type="submission" date="2018-05" db="EMBL/GenBank/DDBJ databases">
        <title>Draft genome of Mucuna pruriens seed.</title>
        <authorList>
            <person name="Nnadi N.E."/>
            <person name="Vos R."/>
            <person name="Hasami M.H."/>
            <person name="Devisetty U.K."/>
            <person name="Aguiy J.C."/>
        </authorList>
    </citation>
    <scope>NUCLEOTIDE SEQUENCE [LARGE SCALE GENOMIC DNA]</scope>
    <source>
        <strain evidence="1">JCA_2017</strain>
    </source>
</reference>
<protein>
    <submittedName>
        <fullName evidence="1">Uncharacterized protein</fullName>
    </submittedName>
</protein>
<sequence length="130" mass="14894">MSCFVRESEIERAFFSNQPMLVLVYNEACLNSKIDPSSLPIYVISLLQEVQDVFPTEVPNGLPSIKGIEYHIDLNPGTNQHLEKNACLILSLHIIELFNLFLILLLKRQNLLESCMPKFELTLRKGMDNM</sequence>
<evidence type="ECO:0000313" key="2">
    <source>
        <dbReference type="Proteomes" id="UP000257109"/>
    </source>
</evidence>
<keyword evidence="2" id="KW-1185">Reference proteome</keyword>
<dbReference type="OrthoDB" id="1934635at2759"/>